<name>A0A0A9GYK7_ARUDO</name>
<evidence type="ECO:0000313" key="2">
    <source>
        <dbReference type="EMBL" id="JAE25693.1"/>
    </source>
</evidence>
<dbReference type="AlphaFoldDB" id="A0A0A9GYK7"/>
<feature type="transmembrane region" description="Helical" evidence="1">
    <location>
        <begin position="29"/>
        <end position="52"/>
    </location>
</feature>
<keyword evidence="1" id="KW-0812">Transmembrane</keyword>
<sequence length="74" mass="8856">MKKRMQTSLCKYLVYFNYLQRSTNIQNNLVQYIFFLSSLLILYDLPFIHFLLSHQRGSSNFKGFQSHLTSHTSF</sequence>
<organism evidence="2">
    <name type="scientific">Arundo donax</name>
    <name type="common">Giant reed</name>
    <name type="synonym">Donax arundinaceus</name>
    <dbReference type="NCBI Taxonomy" id="35708"/>
    <lineage>
        <taxon>Eukaryota</taxon>
        <taxon>Viridiplantae</taxon>
        <taxon>Streptophyta</taxon>
        <taxon>Embryophyta</taxon>
        <taxon>Tracheophyta</taxon>
        <taxon>Spermatophyta</taxon>
        <taxon>Magnoliopsida</taxon>
        <taxon>Liliopsida</taxon>
        <taxon>Poales</taxon>
        <taxon>Poaceae</taxon>
        <taxon>PACMAD clade</taxon>
        <taxon>Arundinoideae</taxon>
        <taxon>Arundineae</taxon>
        <taxon>Arundo</taxon>
    </lineage>
</organism>
<reference evidence="2" key="2">
    <citation type="journal article" date="2015" name="Data Brief">
        <title>Shoot transcriptome of the giant reed, Arundo donax.</title>
        <authorList>
            <person name="Barrero R.A."/>
            <person name="Guerrero F.D."/>
            <person name="Moolhuijzen P."/>
            <person name="Goolsby J.A."/>
            <person name="Tidwell J."/>
            <person name="Bellgard S.E."/>
            <person name="Bellgard M.I."/>
        </authorList>
    </citation>
    <scope>NUCLEOTIDE SEQUENCE</scope>
    <source>
        <tissue evidence="2">Shoot tissue taken approximately 20 cm above the soil surface</tissue>
    </source>
</reference>
<proteinExistence type="predicted"/>
<reference evidence="2" key="1">
    <citation type="submission" date="2014-09" db="EMBL/GenBank/DDBJ databases">
        <authorList>
            <person name="Magalhaes I.L.F."/>
            <person name="Oliveira U."/>
            <person name="Santos F.R."/>
            <person name="Vidigal T.H.D.A."/>
            <person name="Brescovit A.D."/>
            <person name="Santos A.J."/>
        </authorList>
    </citation>
    <scope>NUCLEOTIDE SEQUENCE</scope>
    <source>
        <tissue evidence="2">Shoot tissue taken approximately 20 cm above the soil surface</tissue>
    </source>
</reference>
<protein>
    <submittedName>
        <fullName evidence="2">Uncharacterized protein</fullName>
    </submittedName>
</protein>
<keyword evidence="1" id="KW-1133">Transmembrane helix</keyword>
<keyword evidence="1" id="KW-0472">Membrane</keyword>
<evidence type="ECO:0000256" key="1">
    <source>
        <dbReference type="SAM" id="Phobius"/>
    </source>
</evidence>
<dbReference type="EMBL" id="GBRH01172203">
    <property type="protein sequence ID" value="JAE25693.1"/>
    <property type="molecule type" value="Transcribed_RNA"/>
</dbReference>
<accession>A0A0A9GYK7</accession>